<dbReference type="CDD" id="cd11386">
    <property type="entry name" value="MCP_signal"/>
    <property type="match status" value="1"/>
</dbReference>
<keyword evidence="4" id="KW-0175">Coiled coil</keyword>
<dbReference type="InterPro" id="IPR003660">
    <property type="entry name" value="HAMP_dom"/>
</dbReference>
<evidence type="ECO:0000313" key="9">
    <source>
        <dbReference type="Proteomes" id="UP000520156"/>
    </source>
</evidence>
<dbReference type="PANTHER" id="PTHR43531:SF11">
    <property type="entry name" value="METHYL-ACCEPTING CHEMOTAXIS PROTEIN 3"/>
    <property type="match status" value="1"/>
</dbReference>
<dbReference type="AlphaFoldDB" id="A0A7X1F7I1"/>
<proteinExistence type="inferred from homology"/>
<accession>A0A7X1F7I1</accession>
<feature type="transmembrane region" description="Helical" evidence="5">
    <location>
        <begin position="20"/>
        <end position="49"/>
    </location>
</feature>
<dbReference type="InterPro" id="IPR004089">
    <property type="entry name" value="MCPsignal_dom"/>
</dbReference>
<feature type="transmembrane region" description="Helical" evidence="5">
    <location>
        <begin position="86"/>
        <end position="104"/>
    </location>
</feature>
<dbReference type="RefSeq" id="WP_185682893.1">
    <property type="nucleotide sequence ID" value="NZ_JACLAU010000007.1"/>
</dbReference>
<keyword evidence="5" id="KW-0812">Transmembrane</keyword>
<comment type="similarity">
    <text evidence="2">Belongs to the methyl-accepting chemotaxis (MCP) protein family.</text>
</comment>
<protein>
    <submittedName>
        <fullName evidence="8">Methyl-accepting chemotaxis protein</fullName>
    </submittedName>
</protein>
<feature type="transmembrane region" description="Helical" evidence="5">
    <location>
        <begin position="61"/>
        <end position="80"/>
    </location>
</feature>
<feature type="domain" description="Methyl-accepting transducer" evidence="6">
    <location>
        <begin position="250"/>
        <end position="479"/>
    </location>
</feature>
<organism evidence="8 9">
    <name type="scientific">Novosphingobium aerophilum</name>
    <dbReference type="NCBI Taxonomy" id="2839843"/>
    <lineage>
        <taxon>Bacteria</taxon>
        <taxon>Pseudomonadati</taxon>
        <taxon>Pseudomonadota</taxon>
        <taxon>Alphaproteobacteria</taxon>
        <taxon>Sphingomonadales</taxon>
        <taxon>Sphingomonadaceae</taxon>
        <taxon>Novosphingobium</taxon>
    </lineage>
</organism>
<dbReference type="PANTHER" id="PTHR43531">
    <property type="entry name" value="PROTEIN ICFG"/>
    <property type="match status" value="1"/>
</dbReference>
<keyword evidence="5" id="KW-0472">Membrane</keyword>
<evidence type="ECO:0000256" key="3">
    <source>
        <dbReference type="PROSITE-ProRule" id="PRU00284"/>
    </source>
</evidence>
<comment type="caution">
    <text evidence="8">The sequence shown here is derived from an EMBL/GenBank/DDBJ whole genome shotgun (WGS) entry which is preliminary data.</text>
</comment>
<sequence>MDELTQLRRAGVRVVAGVCWLATLIIGAGCLFADSGVLPLVLAAGLAIYPTLAAGQGRDDVTTRTMLGLTLPLYGALLLFQWEQAAWFIDLHMTFFALIAVLAIMADWRPILAGAGITAVHHLVLNFVAPSLVFGDGALGRVVLHAVIVIVETGVLIVLTNTLERMMLAQVAAQEAKAQLERDALAQRTEREAEQQVVVDAIAQGLKALAAGDLRRRIDRPFPGGFDALRLDFNAALDDLNGMVGRAAQASSQIHNGANEIRIAADDLATRTEAQAASVDRTTQTIAALVDSARNTAERADEARESLAQSQERAVEGHAVVTRAVATMGLIEQSAGEIGQIVSMIDGIAFQTNLLALNAGVEAARAGESGKGFAVVATEVRALAQRSADAAQDIKRLIEASNTHVSQGVELVTETGKVLESMLDEVTRIASIVSEITERVKHNAGDLGGISDAFRGIDRTTQQNAAMVEQSNAALRSLVAEADSLMAEMARFKREHGRATARLAVAA</sequence>
<reference evidence="8 9" key="1">
    <citation type="submission" date="2020-08" db="EMBL/GenBank/DDBJ databases">
        <title>The genome sequence of Novosphingobium flavum 4Y4.</title>
        <authorList>
            <person name="Liu Y."/>
        </authorList>
    </citation>
    <scope>NUCLEOTIDE SEQUENCE [LARGE SCALE GENOMIC DNA]</scope>
    <source>
        <strain evidence="8 9">4Y4</strain>
    </source>
</reference>
<evidence type="ECO:0000259" key="7">
    <source>
        <dbReference type="PROSITE" id="PS50885"/>
    </source>
</evidence>
<dbReference type="SUPFAM" id="SSF58104">
    <property type="entry name" value="Methyl-accepting chemotaxis protein (MCP) signaling domain"/>
    <property type="match status" value="1"/>
</dbReference>
<dbReference type="EMBL" id="JACLAU010000007">
    <property type="protein sequence ID" value="MBC2651479.1"/>
    <property type="molecule type" value="Genomic_DNA"/>
</dbReference>
<evidence type="ECO:0000313" key="8">
    <source>
        <dbReference type="EMBL" id="MBC2651479.1"/>
    </source>
</evidence>
<evidence type="ECO:0000256" key="4">
    <source>
        <dbReference type="SAM" id="Coils"/>
    </source>
</evidence>
<feature type="transmembrane region" description="Helical" evidence="5">
    <location>
        <begin position="111"/>
        <end position="132"/>
    </location>
</feature>
<feature type="transmembrane region" description="Helical" evidence="5">
    <location>
        <begin position="138"/>
        <end position="159"/>
    </location>
</feature>
<dbReference type="GO" id="GO:0006935">
    <property type="term" value="P:chemotaxis"/>
    <property type="evidence" value="ECO:0007669"/>
    <property type="project" value="UniProtKB-KW"/>
</dbReference>
<evidence type="ECO:0000256" key="5">
    <source>
        <dbReference type="SAM" id="Phobius"/>
    </source>
</evidence>
<evidence type="ECO:0000259" key="6">
    <source>
        <dbReference type="PROSITE" id="PS50111"/>
    </source>
</evidence>
<dbReference type="GO" id="GO:0016020">
    <property type="term" value="C:membrane"/>
    <property type="evidence" value="ECO:0007669"/>
    <property type="project" value="InterPro"/>
</dbReference>
<keyword evidence="5" id="KW-1133">Transmembrane helix</keyword>
<keyword evidence="1" id="KW-0145">Chemotaxis</keyword>
<dbReference type="InterPro" id="IPR051310">
    <property type="entry name" value="MCP_chemotaxis"/>
</dbReference>
<evidence type="ECO:0000256" key="1">
    <source>
        <dbReference type="ARBA" id="ARBA00022500"/>
    </source>
</evidence>
<dbReference type="PROSITE" id="PS50111">
    <property type="entry name" value="CHEMOTAXIS_TRANSDUC_2"/>
    <property type="match status" value="1"/>
</dbReference>
<dbReference type="PROSITE" id="PS50885">
    <property type="entry name" value="HAMP"/>
    <property type="match status" value="1"/>
</dbReference>
<name>A0A7X1F7I1_9SPHN</name>
<evidence type="ECO:0000256" key="2">
    <source>
        <dbReference type="ARBA" id="ARBA00029447"/>
    </source>
</evidence>
<keyword evidence="3" id="KW-0807">Transducer</keyword>
<feature type="domain" description="HAMP" evidence="7">
    <location>
        <begin position="193"/>
        <end position="245"/>
    </location>
</feature>
<keyword evidence="9" id="KW-1185">Reference proteome</keyword>
<dbReference type="Proteomes" id="UP000520156">
    <property type="component" value="Unassembled WGS sequence"/>
</dbReference>
<dbReference type="Pfam" id="PF00015">
    <property type="entry name" value="MCPsignal"/>
    <property type="match status" value="1"/>
</dbReference>
<dbReference type="SMART" id="SM00283">
    <property type="entry name" value="MA"/>
    <property type="match status" value="1"/>
</dbReference>
<gene>
    <name evidence="8" type="ORF">H7F49_07175</name>
</gene>
<dbReference type="GO" id="GO:0007165">
    <property type="term" value="P:signal transduction"/>
    <property type="evidence" value="ECO:0007669"/>
    <property type="project" value="UniProtKB-KW"/>
</dbReference>
<feature type="coiled-coil region" evidence="4">
    <location>
        <begin position="468"/>
        <end position="495"/>
    </location>
</feature>
<dbReference type="Gene3D" id="1.10.287.950">
    <property type="entry name" value="Methyl-accepting chemotaxis protein"/>
    <property type="match status" value="1"/>
</dbReference>